<evidence type="ECO:0000256" key="2">
    <source>
        <dbReference type="ARBA" id="ARBA00022908"/>
    </source>
</evidence>
<evidence type="ECO:0000259" key="6">
    <source>
        <dbReference type="PROSITE" id="PS51898"/>
    </source>
</evidence>
<feature type="domain" description="Core-binding (CB)" evidence="7">
    <location>
        <begin position="1"/>
        <end position="84"/>
    </location>
</feature>
<dbReference type="PANTHER" id="PTHR30349">
    <property type="entry name" value="PHAGE INTEGRASE-RELATED"/>
    <property type="match status" value="1"/>
</dbReference>
<sequence length="270" mass="31320">MLHDFIKIYIKNLKSSGKSPKTISTYSYALQKYNKWRIENTLLIKEVGRDSILRFRNTLLNEGLKPATVNLCLNVLYSFYDFLSNEGYLKGNPVNIKKNRLFFEYNQVKPFTAPEIIQIEAFLTNNSPELRIPILLLLSSGLSVKELTKLTPADIVLIKRHIFLKVRTSSKATRLVPLKNDETARELLILIINNYKEFRVFPVSEKSIKRYLNFISEQVGIIISFKKIRKNYTEHLINTGCPRGLVRWIIGYRSALKVSPEDLFPYTVKV</sequence>
<keyword evidence="3 5" id="KW-0238">DNA-binding</keyword>
<proteinExistence type="inferred from homology"/>
<dbReference type="InterPro" id="IPR002104">
    <property type="entry name" value="Integrase_catalytic"/>
</dbReference>
<dbReference type="InterPro" id="IPR010998">
    <property type="entry name" value="Integrase_recombinase_N"/>
</dbReference>
<evidence type="ECO:0000313" key="9">
    <source>
        <dbReference type="Proteomes" id="UP000811545"/>
    </source>
</evidence>
<dbReference type="Proteomes" id="UP000811545">
    <property type="component" value="Unassembled WGS sequence"/>
</dbReference>
<dbReference type="InterPro" id="IPR004107">
    <property type="entry name" value="Integrase_SAM-like_N"/>
</dbReference>
<name>A0A9E2BFD2_PSYF1</name>
<dbReference type="InterPro" id="IPR011010">
    <property type="entry name" value="DNA_brk_join_enz"/>
</dbReference>
<dbReference type="PANTHER" id="PTHR30349:SF41">
    <property type="entry name" value="INTEGRASE_RECOMBINASE PROTEIN MJ0367-RELATED"/>
    <property type="match status" value="1"/>
</dbReference>
<evidence type="ECO:0000256" key="5">
    <source>
        <dbReference type="PROSITE-ProRule" id="PRU01248"/>
    </source>
</evidence>
<dbReference type="GO" id="GO:0015074">
    <property type="term" value="P:DNA integration"/>
    <property type="evidence" value="ECO:0007669"/>
    <property type="project" value="UniProtKB-KW"/>
</dbReference>
<evidence type="ECO:0000259" key="7">
    <source>
        <dbReference type="PROSITE" id="PS51900"/>
    </source>
</evidence>
<comment type="similarity">
    <text evidence="1">Belongs to the 'phage' integrase family.</text>
</comment>
<organism evidence="8 9">
    <name type="scientific">Psychracetigena formicireducens</name>
    <dbReference type="NCBI Taxonomy" id="2986056"/>
    <lineage>
        <taxon>Bacteria</taxon>
        <taxon>Bacillati</taxon>
        <taxon>Candidatus Lithacetigenota</taxon>
        <taxon>Candidatus Psychracetigena</taxon>
    </lineage>
</organism>
<dbReference type="InterPro" id="IPR044068">
    <property type="entry name" value="CB"/>
</dbReference>
<evidence type="ECO:0000256" key="1">
    <source>
        <dbReference type="ARBA" id="ARBA00008857"/>
    </source>
</evidence>
<dbReference type="InterPro" id="IPR050090">
    <property type="entry name" value="Tyrosine_recombinase_XerCD"/>
</dbReference>
<keyword evidence="2" id="KW-0229">DNA integration</keyword>
<keyword evidence="4" id="KW-0233">DNA recombination</keyword>
<evidence type="ECO:0000256" key="4">
    <source>
        <dbReference type="ARBA" id="ARBA00023172"/>
    </source>
</evidence>
<dbReference type="AlphaFoldDB" id="A0A9E2BFD2"/>
<dbReference type="GO" id="GO:0006310">
    <property type="term" value="P:DNA recombination"/>
    <property type="evidence" value="ECO:0007669"/>
    <property type="project" value="UniProtKB-KW"/>
</dbReference>
<reference evidence="8 9" key="1">
    <citation type="journal article" date="2021" name="bioRxiv">
        <title>Unique metabolic strategies in Hadean analogues reveal hints for primordial physiology.</title>
        <authorList>
            <person name="Nobu M.K."/>
            <person name="Nakai R."/>
            <person name="Tamazawa S."/>
            <person name="Mori H."/>
            <person name="Toyoda A."/>
            <person name="Ijiri A."/>
            <person name="Suzuki S."/>
            <person name="Kurokawa K."/>
            <person name="Kamagata Y."/>
            <person name="Tamaki H."/>
        </authorList>
    </citation>
    <scope>NUCLEOTIDE SEQUENCE [LARGE SCALE GENOMIC DNA]</scope>
    <source>
        <strain evidence="8">BS525</strain>
    </source>
</reference>
<dbReference type="PROSITE" id="PS51900">
    <property type="entry name" value="CB"/>
    <property type="match status" value="1"/>
</dbReference>
<gene>
    <name evidence="8" type="primary">xerC</name>
    <name evidence="8" type="ORF">DDT42_00338</name>
</gene>
<dbReference type="GO" id="GO:0003677">
    <property type="term" value="F:DNA binding"/>
    <property type="evidence" value="ECO:0007669"/>
    <property type="project" value="UniProtKB-UniRule"/>
</dbReference>
<evidence type="ECO:0000313" key="8">
    <source>
        <dbReference type="EMBL" id="MBT9144497.1"/>
    </source>
</evidence>
<accession>A0A9E2BFD2</accession>
<feature type="domain" description="Tyr recombinase" evidence="6">
    <location>
        <begin position="106"/>
        <end position="270"/>
    </location>
</feature>
<dbReference type="PROSITE" id="PS51898">
    <property type="entry name" value="TYR_RECOMBINASE"/>
    <property type="match status" value="1"/>
</dbReference>
<dbReference type="EMBL" id="QLTW01000009">
    <property type="protein sequence ID" value="MBT9144497.1"/>
    <property type="molecule type" value="Genomic_DNA"/>
</dbReference>
<dbReference type="Pfam" id="PF02899">
    <property type="entry name" value="Phage_int_SAM_1"/>
    <property type="match status" value="1"/>
</dbReference>
<dbReference type="Gene3D" id="1.10.150.130">
    <property type="match status" value="1"/>
</dbReference>
<evidence type="ECO:0000256" key="3">
    <source>
        <dbReference type="ARBA" id="ARBA00023125"/>
    </source>
</evidence>
<dbReference type="SUPFAM" id="SSF56349">
    <property type="entry name" value="DNA breaking-rejoining enzymes"/>
    <property type="match status" value="1"/>
</dbReference>
<protein>
    <submittedName>
        <fullName evidence="8">Tyrosine recombinase XerC</fullName>
    </submittedName>
</protein>
<comment type="caution">
    <text evidence="8">The sequence shown here is derived from an EMBL/GenBank/DDBJ whole genome shotgun (WGS) entry which is preliminary data.</text>
</comment>
<dbReference type="InterPro" id="IPR013762">
    <property type="entry name" value="Integrase-like_cat_sf"/>
</dbReference>
<dbReference type="Gene3D" id="1.10.443.10">
    <property type="entry name" value="Intergrase catalytic core"/>
    <property type="match status" value="1"/>
</dbReference>